<sequence>MTVHEAPPTTLQGDLIYCALVRFAKFDSQIATTSLQRSIVHRYRSKRSVNLTILIGQHNRGTDTLCRHQENSMPVA</sequence>
<keyword evidence="2" id="KW-1185">Reference proteome</keyword>
<organism evidence="1 2">
    <name type="scientific">Rhodopirellula maiorica SM1</name>
    <dbReference type="NCBI Taxonomy" id="1265738"/>
    <lineage>
        <taxon>Bacteria</taxon>
        <taxon>Pseudomonadati</taxon>
        <taxon>Planctomycetota</taxon>
        <taxon>Planctomycetia</taxon>
        <taxon>Pirellulales</taxon>
        <taxon>Pirellulaceae</taxon>
        <taxon>Novipirellula</taxon>
    </lineage>
</organism>
<evidence type="ECO:0000313" key="2">
    <source>
        <dbReference type="Proteomes" id="UP000011991"/>
    </source>
</evidence>
<dbReference type="PATRIC" id="fig|1265738.3.peg.5938"/>
<reference evidence="1 2" key="1">
    <citation type="journal article" date="2013" name="Mar. Genomics">
        <title>Expression of sulfatases in Rhodopirellula baltica and the diversity of sulfatases in the genus Rhodopirellula.</title>
        <authorList>
            <person name="Wegner C.E."/>
            <person name="Richter-Heitmann T."/>
            <person name="Klindworth A."/>
            <person name="Klockow C."/>
            <person name="Richter M."/>
            <person name="Achstetter T."/>
            <person name="Glockner F.O."/>
            <person name="Harder J."/>
        </authorList>
    </citation>
    <scope>NUCLEOTIDE SEQUENCE [LARGE SCALE GENOMIC DNA]</scope>
    <source>
        <strain evidence="1 2">SM1</strain>
    </source>
</reference>
<protein>
    <submittedName>
        <fullName evidence="1">Uncharacterized protein</fullName>
    </submittedName>
</protein>
<dbReference type="AlphaFoldDB" id="M5RT32"/>
<dbReference type="Proteomes" id="UP000011991">
    <property type="component" value="Unassembled WGS sequence"/>
</dbReference>
<evidence type="ECO:0000313" key="1">
    <source>
        <dbReference type="EMBL" id="EMI17129.1"/>
    </source>
</evidence>
<name>M5RT32_9BACT</name>
<proteinExistence type="predicted"/>
<comment type="caution">
    <text evidence="1">The sequence shown here is derived from an EMBL/GenBank/DDBJ whole genome shotgun (WGS) entry which is preliminary data.</text>
</comment>
<gene>
    <name evidence="1" type="ORF">RMSM_05953</name>
</gene>
<dbReference type="EMBL" id="ANOG01000857">
    <property type="protein sequence ID" value="EMI17129.1"/>
    <property type="molecule type" value="Genomic_DNA"/>
</dbReference>
<accession>M5RT32</accession>